<evidence type="ECO:0000313" key="2">
    <source>
        <dbReference type="EMBL" id="GAE33569.1"/>
    </source>
</evidence>
<dbReference type="Proteomes" id="UP000018896">
    <property type="component" value="Unassembled WGS sequence"/>
</dbReference>
<evidence type="ECO:0000313" key="3">
    <source>
        <dbReference type="Proteomes" id="UP000018896"/>
    </source>
</evidence>
<protein>
    <recommendedName>
        <fullName evidence="4">DUF4181 domain-containing protein</fullName>
    </recommendedName>
</protein>
<feature type="transmembrane region" description="Helical" evidence="1">
    <location>
        <begin position="59"/>
        <end position="79"/>
    </location>
</feature>
<keyword evidence="3" id="KW-1185">Reference proteome</keyword>
<name>W4QQF9_HALA3</name>
<organism evidence="2 3">
    <name type="scientific">Halalkalibacter akibai (strain ATCC 43226 / DSM 21942 / CIP 109018 / JCM 9157 / 1139)</name>
    <name type="common">Bacillus akibai</name>
    <dbReference type="NCBI Taxonomy" id="1236973"/>
    <lineage>
        <taxon>Bacteria</taxon>
        <taxon>Bacillati</taxon>
        <taxon>Bacillota</taxon>
        <taxon>Bacilli</taxon>
        <taxon>Bacillales</taxon>
        <taxon>Bacillaceae</taxon>
        <taxon>Halalkalibacter</taxon>
    </lineage>
</organism>
<dbReference type="RefSeq" id="WP_035661873.1">
    <property type="nucleotide sequence ID" value="NZ_BAUV01000003.1"/>
</dbReference>
<feature type="transmembrane region" description="Helical" evidence="1">
    <location>
        <begin position="30"/>
        <end position="47"/>
    </location>
</feature>
<keyword evidence="1" id="KW-0472">Membrane</keyword>
<feature type="transmembrane region" description="Helical" evidence="1">
    <location>
        <begin position="7"/>
        <end position="24"/>
    </location>
</feature>
<reference evidence="2 3" key="1">
    <citation type="journal article" date="2014" name="Genome Announc.">
        <title>Draft Genome Sequences of Three Alkaliphilic Bacillus Strains, Bacillus wakoensis JCM 9140T, Bacillus akibai JCM 9157T, and Bacillus hemicellulosilyticus JCM 9152T.</title>
        <authorList>
            <person name="Yuki M."/>
            <person name="Oshima K."/>
            <person name="Suda W."/>
            <person name="Oshida Y."/>
            <person name="Kitamura K."/>
            <person name="Iida T."/>
            <person name="Hattori M."/>
            <person name="Ohkuma M."/>
        </authorList>
    </citation>
    <scope>NUCLEOTIDE SEQUENCE [LARGE SCALE GENOMIC DNA]</scope>
    <source>
        <strain evidence="2 3">JCM 9157</strain>
    </source>
</reference>
<accession>W4QQF9</accession>
<proteinExistence type="predicted"/>
<evidence type="ECO:0000256" key="1">
    <source>
        <dbReference type="SAM" id="Phobius"/>
    </source>
</evidence>
<keyword evidence="1" id="KW-1133">Transmembrane helix</keyword>
<gene>
    <name evidence="2" type="ORF">JCM9157_581</name>
</gene>
<sequence>MYQNRGLMILFIIFWVIVLRLYIFEEERSIIHFLLGSTIFGVLLNRYKHLSSKHKKTQANAALIIAIIIFLTLIFWYVVPFFA</sequence>
<dbReference type="AlphaFoldDB" id="W4QQF9"/>
<dbReference type="EMBL" id="BAUV01000003">
    <property type="protein sequence ID" value="GAE33569.1"/>
    <property type="molecule type" value="Genomic_DNA"/>
</dbReference>
<evidence type="ECO:0008006" key="4">
    <source>
        <dbReference type="Google" id="ProtNLM"/>
    </source>
</evidence>
<keyword evidence="1" id="KW-0812">Transmembrane</keyword>
<dbReference type="OrthoDB" id="2934657at2"/>
<comment type="caution">
    <text evidence="2">The sequence shown here is derived from an EMBL/GenBank/DDBJ whole genome shotgun (WGS) entry which is preliminary data.</text>
</comment>